<evidence type="ECO:0000256" key="8">
    <source>
        <dbReference type="PIRSR" id="PIRSR630616-3"/>
    </source>
</evidence>
<keyword evidence="2" id="KW-0808">Transferase</keyword>
<dbReference type="SMART" id="SM00220">
    <property type="entry name" value="S_TKc"/>
    <property type="match status" value="1"/>
</dbReference>
<feature type="compositionally biased region" description="Basic and acidic residues" evidence="11">
    <location>
        <begin position="281"/>
        <end position="292"/>
    </location>
</feature>
<evidence type="ECO:0000256" key="4">
    <source>
        <dbReference type="ARBA" id="ARBA00022777"/>
    </source>
</evidence>
<feature type="region of interest" description="Disordered" evidence="11">
    <location>
        <begin position="277"/>
        <end position="332"/>
    </location>
</feature>
<dbReference type="OrthoDB" id="193931at2759"/>
<evidence type="ECO:0000256" key="11">
    <source>
        <dbReference type="SAM" id="MobiDB-lite"/>
    </source>
</evidence>
<feature type="binding site" evidence="7">
    <location>
        <begin position="84"/>
        <end position="86"/>
    </location>
    <ligand>
        <name>ATP</name>
        <dbReference type="ChEBI" id="CHEBI:30616"/>
    </ligand>
</feature>
<keyword evidence="4 13" id="KW-0418">Kinase</keyword>
<evidence type="ECO:0000256" key="10">
    <source>
        <dbReference type="RuleBase" id="RU000304"/>
    </source>
</evidence>
<dbReference type="InterPro" id="IPR000719">
    <property type="entry name" value="Prot_kinase_dom"/>
</dbReference>
<evidence type="ECO:0000313" key="14">
    <source>
        <dbReference type="Proteomes" id="UP000664859"/>
    </source>
</evidence>
<dbReference type="Gene3D" id="1.10.510.10">
    <property type="entry name" value="Transferase(Phosphotransferase) domain 1"/>
    <property type="match status" value="1"/>
</dbReference>
<dbReference type="InterPro" id="IPR011009">
    <property type="entry name" value="Kinase-like_dom_sf"/>
</dbReference>
<dbReference type="PANTHER" id="PTHR24350">
    <property type="entry name" value="SERINE/THREONINE-PROTEIN KINASE IAL-RELATED"/>
    <property type="match status" value="1"/>
</dbReference>
<dbReference type="CDD" id="cd14003">
    <property type="entry name" value="STKc_AMPK-like"/>
    <property type="match status" value="1"/>
</dbReference>
<evidence type="ECO:0000256" key="3">
    <source>
        <dbReference type="ARBA" id="ARBA00022741"/>
    </source>
</evidence>
<feature type="binding site" evidence="7">
    <location>
        <position position="147"/>
    </location>
    <ligand>
        <name>ATP</name>
        <dbReference type="ChEBI" id="CHEBI:30616"/>
    </ligand>
</feature>
<gene>
    <name evidence="13" type="ORF">JKP88DRAFT_157263</name>
</gene>
<dbReference type="EMBL" id="JAFCMP010000223">
    <property type="protein sequence ID" value="KAG5182853.1"/>
    <property type="molecule type" value="Genomic_DNA"/>
</dbReference>
<feature type="compositionally biased region" description="Low complexity" evidence="11">
    <location>
        <begin position="312"/>
        <end position="331"/>
    </location>
</feature>
<organism evidence="13 14">
    <name type="scientific">Tribonema minus</name>
    <dbReference type="NCBI Taxonomy" id="303371"/>
    <lineage>
        <taxon>Eukaryota</taxon>
        <taxon>Sar</taxon>
        <taxon>Stramenopiles</taxon>
        <taxon>Ochrophyta</taxon>
        <taxon>PX clade</taxon>
        <taxon>Xanthophyceae</taxon>
        <taxon>Tribonematales</taxon>
        <taxon>Tribonemataceae</taxon>
        <taxon>Tribonema</taxon>
    </lineage>
</organism>
<evidence type="ECO:0000256" key="7">
    <source>
        <dbReference type="PIRSR" id="PIRSR630616-2"/>
    </source>
</evidence>
<evidence type="ECO:0000256" key="2">
    <source>
        <dbReference type="ARBA" id="ARBA00022679"/>
    </source>
</evidence>
<accession>A0A835Z603</accession>
<protein>
    <submittedName>
        <fullName evidence="13">Kinase-like domain-containing protein</fullName>
    </submittedName>
</protein>
<evidence type="ECO:0000256" key="9">
    <source>
        <dbReference type="PROSITE-ProRule" id="PRU10141"/>
    </source>
</evidence>
<dbReference type="InterPro" id="IPR030616">
    <property type="entry name" value="Aur-like"/>
</dbReference>
<dbReference type="PROSITE" id="PS00108">
    <property type="entry name" value="PROTEIN_KINASE_ST"/>
    <property type="match status" value="1"/>
</dbReference>
<dbReference type="Pfam" id="PF00069">
    <property type="entry name" value="Pkinase"/>
    <property type="match status" value="1"/>
</dbReference>
<keyword evidence="5 7" id="KW-0067">ATP-binding</keyword>
<feature type="binding site" evidence="7">
    <location>
        <begin position="133"/>
        <end position="134"/>
    </location>
    <ligand>
        <name>ATP</name>
        <dbReference type="ChEBI" id="CHEBI:30616"/>
    </ligand>
</feature>
<reference evidence="13" key="1">
    <citation type="submission" date="2021-02" db="EMBL/GenBank/DDBJ databases">
        <title>First Annotated Genome of the Yellow-green Alga Tribonema minus.</title>
        <authorList>
            <person name="Mahan K.M."/>
        </authorList>
    </citation>
    <scope>NUCLEOTIDE SEQUENCE</scope>
    <source>
        <strain evidence="13">UTEX B ZZ1240</strain>
    </source>
</reference>
<dbReference type="InterPro" id="IPR008271">
    <property type="entry name" value="Ser/Thr_kinase_AS"/>
</dbReference>
<proteinExistence type="inferred from homology"/>
<comment type="caution">
    <text evidence="13">The sequence shown here is derived from an EMBL/GenBank/DDBJ whole genome shotgun (WGS) entry which is preliminary data.</text>
</comment>
<feature type="domain" description="Protein kinase" evidence="12">
    <location>
        <begin position="6"/>
        <end position="261"/>
    </location>
</feature>
<dbReference type="GO" id="GO:0004674">
    <property type="term" value="F:protein serine/threonine kinase activity"/>
    <property type="evidence" value="ECO:0007669"/>
    <property type="project" value="UniProtKB-KW"/>
</dbReference>
<dbReference type="Proteomes" id="UP000664859">
    <property type="component" value="Unassembled WGS sequence"/>
</dbReference>
<feature type="binding site" evidence="7 9">
    <location>
        <position position="35"/>
    </location>
    <ligand>
        <name>ATP</name>
        <dbReference type="ChEBI" id="CHEBI:30616"/>
    </ligand>
</feature>
<evidence type="ECO:0000256" key="6">
    <source>
        <dbReference type="PIRSR" id="PIRSR630616-1"/>
    </source>
</evidence>
<name>A0A835Z603_9STRA</name>
<feature type="region of interest" description="Disordered" evidence="11">
    <location>
        <begin position="373"/>
        <end position="394"/>
    </location>
</feature>
<evidence type="ECO:0000313" key="13">
    <source>
        <dbReference type="EMBL" id="KAG5182853.1"/>
    </source>
</evidence>
<dbReference type="GO" id="GO:0005524">
    <property type="term" value="F:ATP binding"/>
    <property type="evidence" value="ECO:0007669"/>
    <property type="project" value="UniProtKB-UniRule"/>
</dbReference>
<evidence type="ECO:0000259" key="12">
    <source>
        <dbReference type="PROSITE" id="PS50011"/>
    </source>
</evidence>
<evidence type="ECO:0000256" key="1">
    <source>
        <dbReference type="ARBA" id="ARBA00022527"/>
    </source>
</evidence>
<comment type="similarity">
    <text evidence="10">Belongs to the protein kinase superfamily.</text>
</comment>
<dbReference type="AlphaFoldDB" id="A0A835Z603"/>
<dbReference type="PROSITE" id="PS50011">
    <property type="entry name" value="PROTEIN_KINASE_DOM"/>
    <property type="match status" value="1"/>
</dbReference>
<dbReference type="PROSITE" id="PS00107">
    <property type="entry name" value="PROTEIN_KINASE_ATP"/>
    <property type="match status" value="1"/>
</dbReference>
<feature type="cross-link" description="Glycyl lysine isopeptide (Lys-Gly) (interchain with G-Cter in SUMO2)" evidence="8">
    <location>
        <position position="131"/>
    </location>
</feature>
<feature type="active site" description="Proton acceptor" evidence="6">
    <location>
        <position position="129"/>
    </location>
</feature>
<keyword evidence="3 7" id="KW-0547">Nucleotide-binding</keyword>
<keyword evidence="1 10" id="KW-0723">Serine/threonine-protein kinase</keyword>
<dbReference type="FunFam" id="3.30.200.20:FF:000003">
    <property type="entry name" value="Non-specific serine/threonine protein kinase"/>
    <property type="match status" value="1"/>
</dbReference>
<dbReference type="SUPFAM" id="SSF56112">
    <property type="entry name" value="Protein kinase-like (PK-like)"/>
    <property type="match status" value="1"/>
</dbReference>
<dbReference type="InterPro" id="IPR017441">
    <property type="entry name" value="Protein_kinase_ATP_BS"/>
</dbReference>
<dbReference type="FunFam" id="1.10.510.10:FF:000571">
    <property type="entry name" value="Maternal embryonic leucine zipper kinase"/>
    <property type="match status" value="1"/>
</dbReference>
<sequence>MFVGKYELLNLLGDGAFGQVRLGVHSDTGQRVAIKVMDVDRIKEQRMCRSVRREISVMKRLKHPNVLSLIEVLKSESHVFLVCELAEGGDLFDKIVDQDMFDEETTRTYFTQILDAMEYCHSVGICHRDLKPENILLAADGSIRVADFGFSRAFLDHGTVLEVYTRCGTPNFCAPEVLSGRRYDPVKADVWSLGVVLFVMLAGYLPFDDVSMDDLCAKIRVADFSFPHHVRALARGLVSLMLTADPSQRIGVADIRRHPWMARRSLSRRTCGRKLSTRVSLRRDESASRLDASEQDMDAGGSEDSFDAALDSPAKAASPSRSASSRSPPGSYLSVALSGMDAEQAAAQMAAADQPPAANVGAVAALTQLDACGGAGTLPTRAAPTPPRLLWSDY</sequence>
<evidence type="ECO:0000256" key="5">
    <source>
        <dbReference type="ARBA" id="ARBA00022840"/>
    </source>
</evidence>
<keyword evidence="14" id="KW-1185">Reference proteome</keyword>